<reference evidence="1 2" key="1">
    <citation type="submission" date="2020-07" db="EMBL/GenBank/DDBJ databases">
        <title>Sequencing the genomes of 1000 actinobacteria strains.</title>
        <authorList>
            <person name="Klenk H.-P."/>
        </authorList>
    </citation>
    <scope>NUCLEOTIDE SEQUENCE [LARGE SCALE GENOMIC DNA]</scope>
    <source>
        <strain evidence="1 2">DSM 100723</strain>
    </source>
</reference>
<keyword evidence="1" id="KW-0418">Kinase</keyword>
<dbReference type="InterPro" id="IPR027417">
    <property type="entry name" value="P-loop_NTPase"/>
</dbReference>
<proteinExistence type="predicted"/>
<keyword evidence="2" id="KW-1185">Reference proteome</keyword>
<organism evidence="1 2">
    <name type="scientific">Microlunatus kandeliicorticis</name>
    <dbReference type="NCBI Taxonomy" id="1759536"/>
    <lineage>
        <taxon>Bacteria</taxon>
        <taxon>Bacillati</taxon>
        <taxon>Actinomycetota</taxon>
        <taxon>Actinomycetes</taxon>
        <taxon>Propionibacteriales</taxon>
        <taxon>Propionibacteriaceae</taxon>
        <taxon>Microlunatus</taxon>
    </lineage>
</organism>
<sequence>MTLTLLCGHSFSGKSTLAAGLAELGDAEVINLDQINAARGLDGSKALPLEEWAKTNDLAHRVAAEALRKGRHVIVDDTGSPCFIRDAWREVAAEAGTSFSLVWVTIDSARQRERVLANREKRGRMDVSDDVLAAHGDSFEPPTKEDPILVDADDTADPDTLHRVALAVF</sequence>
<dbReference type="RefSeq" id="WP_182559582.1">
    <property type="nucleotide sequence ID" value="NZ_JACGWT010000002.1"/>
</dbReference>
<dbReference type="Gene3D" id="3.40.50.300">
    <property type="entry name" value="P-loop containing nucleotide triphosphate hydrolases"/>
    <property type="match status" value="1"/>
</dbReference>
<gene>
    <name evidence="1" type="ORF">FHX74_001665</name>
</gene>
<keyword evidence="1" id="KW-0808">Transferase</keyword>
<name>A0A7W3IRV7_9ACTN</name>
<dbReference type="Pfam" id="PF13671">
    <property type="entry name" value="AAA_33"/>
    <property type="match status" value="1"/>
</dbReference>
<accession>A0A7W3IRV7</accession>
<evidence type="ECO:0000313" key="2">
    <source>
        <dbReference type="Proteomes" id="UP000523079"/>
    </source>
</evidence>
<evidence type="ECO:0000313" key="1">
    <source>
        <dbReference type="EMBL" id="MBA8794060.1"/>
    </source>
</evidence>
<dbReference type="AlphaFoldDB" id="A0A7W3IRV7"/>
<dbReference type="SUPFAM" id="SSF52540">
    <property type="entry name" value="P-loop containing nucleoside triphosphate hydrolases"/>
    <property type="match status" value="1"/>
</dbReference>
<dbReference type="GO" id="GO:0016301">
    <property type="term" value="F:kinase activity"/>
    <property type="evidence" value="ECO:0007669"/>
    <property type="project" value="UniProtKB-KW"/>
</dbReference>
<dbReference type="EMBL" id="JACGWT010000002">
    <property type="protein sequence ID" value="MBA8794060.1"/>
    <property type="molecule type" value="Genomic_DNA"/>
</dbReference>
<protein>
    <submittedName>
        <fullName evidence="1">Putative kinase</fullName>
    </submittedName>
</protein>
<dbReference type="Proteomes" id="UP000523079">
    <property type="component" value="Unassembled WGS sequence"/>
</dbReference>
<comment type="caution">
    <text evidence="1">The sequence shown here is derived from an EMBL/GenBank/DDBJ whole genome shotgun (WGS) entry which is preliminary data.</text>
</comment>